<feature type="compositionally biased region" description="Basic and acidic residues" evidence="1">
    <location>
        <begin position="85"/>
        <end position="101"/>
    </location>
</feature>
<feature type="transmembrane region" description="Helical" evidence="2">
    <location>
        <begin position="121"/>
        <end position="139"/>
    </location>
</feature>
<dbReference type="InterPro" id="IPR016187">
    <property type="entry name" value="CTDL_fold"/>
</dbReference>
<reference evidence="4 5" key="2">
    <citation type="submission" date="2019-01" db="EMBL/GenBank/DDBJ databases">
        <title>Tautonia sociabilis, a novel thermotolerant planctomycete of Isosphaeraceae family, isolated from a 4000 m deep subterranean habitat.</title>
        <authorList>
            <person name="Kovaleva O.L."/>
            <person name="Elcheninov A.G."/>
            <person name="Van Heerden E."/>
            <person name="Toshchakov S.V."/>
            <person name="Novikov A."/>
            <person name="Bonch-Osmolovskaya E.A."/>
            <person name="Kublanov I.V."/>
        </authorList>
    </citation>
    <scope>NUCLEOTIDE SEQUENCE [LARGE SCALE GENOMIC DNA]</scope>
    <source>
        <strain evidence="4 5">GM2012</strain>
    </source>
</reference>
<sequence length="587" mass="62352">MAEFSSSEYELATPSSEQAGPGRPPLPIDDEEAPPPVRRPGPPSPPKPLPRISRSAPLTTEEAEENARAEAAPSRPSRRGRRRGRGEDRPESKEGEGDEGRLLVAPTPTLDTVETRHRIRLALGIAAGLSVVLAIMMIVRAVGGGGGGDEEGVYVIDASQMFPPTAPVDGRALGNAEQERLAQDLLVRSRSALTLDVARSQLQRIVDRYPNSRTAVEARAALDRIAQGLPPFPDVPTLAPSGLVASVEAPSAAPVGVGASAPADAARLSPAVSAAEAAPEPAPPSEPVLRVLPPGFSPAEDAEQHASGWPTRIVCERDGSTMVLVPAGSYLMGRDDGLPTERPAHRVGLPSFYIDEHEVTVGQYLRYREAMARRGESPLPAPEELSRLSLGEAHPVVMISAREALRYAEWTGKSLPTEAQWEAAARGPEGLIRPWGPSAAPWGDRRPRRSVDPVASYPEDRSPVGAFDLAANAWEWTADWFDGDVYAPRAGRVLFNPGGPARPTSTPARQTVRGSSEDHDVTHRIGQRTDTRLPYLGFRCALNVDGIPLLGDPSPPAAGSPPAARPAIPPANPNAPPPTRSNALVPF</sequence>
<dbReference type="AlphaFoldDB" id="A0A432MEX4"/>
<dbReference type="InterPro" id="IPR051043">
    <property type="entry name" value="Sulfatase_Mod_Factor_Kinase"/>
</dbReference>
<dbReference type="SUPFAM" id="SSF56436">
    <property type="entry name" value="C-type lectin-like"/>
    <property type="match status" value="1"/>
</dbReference>
<comment type="caution">
    <text evidence="4">The sequence shown here is derived from an EMBL/GenBank/DDBJ whole genome shotgun (WGS) entry which is preliminary data.</text>
</comment>
<keyword evidence="2" id="KW-0812">Transmembrane</keyword>
<reference evidence="4 5" key="1">
    <citation type="submission" date="2018-12" db="EMBL/GenBank/DDBJ databases">
        <authorList>
            <person name="Toschakov S.V."/>
        </authorList>
    </citation>
    <scope>NUCLEOTIDE SEQUENCE [LARGE SCALE GENOMIC DNA]</scope>
    <source>
        <strain evidence="4 5">GM2012</strain>
    </source>
</reference>
<evidence type="ECO:0000259" key="3">
    <source>
        <dbReference type="Pfam" id="PF03781"/>
    </source>
</evidence>
<keyword evidence="2" id="KW-1133">Transmembrane helix</keyword>
<feature type="region of interest" description="Disordered" evidence="1">
    <location>
        <begin position="1"/>
        <end position="107"/>
    </location>
</feature>
<dbReference type="Proteomes" id="UP000280296">
    <property type="component" value="Unassembled WGS sequence"/>
</dbReference>
<keyword evidence="2" id="KW-0472">Membrane</keyword>
<feature type="domain" description="Sulfatase-modifying factor enzyme-like" evidence="3">
    <location>
        <begin position="320"/>
        <end position="541"/>
    </location>
</feature>
<feature type="region of interest" description="Disordered" evidence="1">
    <location>
        <begin position="551"/>
        <end position="587"/>
    </location>
</feature>
<feature type="compositionally biased region" description="Polar residues" evidence="1">
    <location>
        <begin position="1"/>
        <end position="18"/>
    </location>
</feature>
<feature type="region of interest" description="Disordered" evidence="1">
    <location>
        <begin position="429"/>
        <end position="456"/>
    </location>
</feature>
<evidence type="ECO:0000313" key="5">
    <source>
        <dbReference type="Proteomes" id="UP000280296"/>
    </source>
</evidence>
<dbReference type="RefSeq" id="WP_126727387.1">
    <property type="nucleotide sequence ID" value="NZ_RYZH01000051.1"/>
</dbReference>
<name>A0A432MEX4_9BACT</name>
<dbReference type="OrthoDB" id="9812426at2"/>
<gene>
    <name evidence="4" type="ORF">TsocGM_20805</name>
</gene>
<dbReference type="PANTHER" id="PTHR23150">
    <property type="entry name" value="SULFATASE MODIFYING FACTOR 1, 2"/>
    <property type="match status" value="1"/>
</dbReference>
<dbReference type="GO" id="GO:0120147">
    <property type="term" value="F:formylglycine-generating oxidase activity"/>
    <property type="evidence" value="ECO:0007669"/>
    <property type="project" value="TreeGrafter"/>
</dbReference>
<keyword evidence="5" id="KW-1185">Reference proteome</keyword>
<feature type="compositionally biased region" description="Basic and acidic residues" evidence="1">
    <location>
        <begin position="515"/>
        <end position="524"/>
    </location>
</feature>
<feature type="compositionally biased region" description="Pro residues" evidence="1">
    <location>
        <begin position="553"/>
        <end position="579"/>
    </location>
</feature>
<protein>
    <recommendedName>
        <fullName evidence="3">Sulfatase-modifying factor enzyme-like domain-containing protein</fullName>
    </recommendedName>
</protein>
<dbReference type="InterPro" id="IPR042095">
    <property type="entry name" value="SUMF_sf"/>
</dbReference>
<feature type="compositionally biased region" description="Polar residues" evidence="1">
    <location>
        <begin position="503"/>
        <end position="514"/>
    </location>
</feature>
<dbReference type="InterPro" id="IPR005532">
    <property type="entry name" value="SUMF_dom"/>
</dbReference>
<feature type="compositionally biased region" description="Pro residues" evidence="1">
    <location>
        <begin position="34"/>
        <end position="49"/>
    </location>
</feature>
<dbReference type="EMBL" id="RYZH01000051">
    <property type="protein sequence ID" value="RUL84232.1"/>
    <property type="molecule type" value="Genomic_DNA"/>
</dbReference>
<dbReference type="PANTHER" id="PTHR23150:SF19">
    <property type="entry name" value="FORMYLGLYCINE-GENERATING ENZYME"/>
    <property type="match status" value="1"/>
</dbReference>
<evidence type="ECO:0000256" key="1">
    <source>
        <dbReference type="SAM" id="MobiDB-lite"/>
    </source>
</evidence>
<feature type="region of interest" description="Disordered" evidence="1">
    <location>
        <begin position="496"/>
        <end position="524"/>
    </location>
</feature>
<proteinExistence type="predicted"/>
<evidence type="ECO:0000256" key="2">
    <source>
        <dbReference type="SAM" id="Phobius"/>
    </source>
</evidence>
<accession>A0A432MEX4</accession>
<dbReference type="Gene3D" id="3.90.1580.10">
    <property type="entry name" value="paralog of FGE (formylglycine-generating enzyme)"/>
    <property type="match status" value="1"/>
</dbReference>
<evidence type="ECO:0000313" key="4">
    <source>
        <dbReference type="EMBL" id="RUL84232.1"/>
    </source>
</evidence>
<organism evidence="4 5">
    <name type="scientific">Tautonia sociabilis</name>
    <dbReference type="NCBI Taxonomy" id="2080755"/>
    <lineage>
        <taxon>Bacteria</taxon>
        <taxon>Pseudomonadati</taxon>
        <taxon>Planctomycetota</taxon>
        <taxon>Planctomycetia</taxon>
        <taxon>Isosphaerales</taxon>
        <taxon>Isosphaeraceae</taxon>
        <taxon>Tautonia</taxon>
    </lineage>
</organism>
<dbReference type="Pfam" id="PF03781">
    <property type="entry name" value="FGE-sulfatase"/>
    <property type="match status" value="1"/>
</dbReference>